<protein>
    <submittedName>
        <fullName evidence="2">Uncharacterized protein</fullName>
    </submittedName>
</protein>
<organism evidence="2 3">
    <name type="scientific">Bombardia bombarda</name>
    <dbReference type="NCBI Taxonomy" id="252184"/>
    <lineage>
        <taxon>Eukaryota</taxon>
        <taxon>Fungi</taxon>
        <taxon>Dikarya</taxon>
        <taxon>Ascomycota</taxon>
        <taxon>Pezizomycotina</taxon>
        <taxon>Sordariomycetes</taxon>
        <taxon>Sordariomycetidae</taxon>
        <taxon>Sordariales</taxon>
        <taxon>Lasiosphaeriaceae</taxon>
        <taxon>Bombardia</taxon>
    </lineage>
</organism>
<name>A0AA39X1V6_9PEZI</name>
<evidence type="ECO:0000256" key="1">
    <source>
        <dbReference type="SAM" id="MobiDB-lite"/>
    </source>
</evidence>
<evidence type="ECO:0000313" key="2">
    <source>
        <dbReference type="EMBL" id="KAK0625275.1"/>
    </source>
</evidence>
<accession>A0AA39X1V6</accession>
<sequence>MRYPQVMVRRETSPLLYLLQGSIRLGPELGPAGVDAGLGGALQLVDVRGDAAGVGHELGGGEDDEGGELAADDEDDEEEGEAADVVGPAAAEEEVGAGVWVDFCWGGGGGGGRGVEQARVGVDLLEAGFVESQVGFAGVEEAREGGAVGGCSGRLSGGGRVEAGGLAAEGPWWGLLLLLCCGGGGGGVVVRLGLRSGVGFGRGAGLEE</sequence>
<feature type="compositionally biased region" description="Acidic residues" evidence="1">
    <location>
        <begin position="60"/>
        <end position="82"/>
    </location>
</feature>
<dbReference type="Proteomes" id="UP001174934">
    <property type="component" value="Unassembled WGS sequence"/>
</dbReference>
<evidence type="ECO:0000313" key="3">
    <source>
        <dbReference type="Proteomes" id="UP001174934"/>
    </source>
</evidence>
<keyword evidence="3" id="KW-1185">Reference proteome</keyword>
<gene>
    <name evidence="2" type="ORF">B0T17DRAFT_599823</name>
</gene>
<proteinExistence type="predicted"/>
<dbReference type="EMBL" id="JAULSR010000003">
    <property type="protein sequence ID" value="KAK0625275.1"/>
    <property type="molecule type" value="Genomic_DNA"/>
</dbReference>
<feature type="region of interest" description="Disordered" evidence="1">
    <location>
        <begin position="53"/>
        <end position="85"/>
    </location>
</feature>
<dbReference type="AlphaFoldDB" id="A0AA39X1V6"/>
<comment type="caution">
    <text evidence="2">The sequence shown here is derived from an EMBL/GenBank/DDBJ whole genome shotgun (WGS) entry which is preliminary data.</text>
</comment>
<reference evidence="2" key="1">
    <citation type="submission" date="2023-06" db="EMBL/GenBank/DDBJ databases">
        <title>Genome-scale phylogeny and comparative genomics of the fungal order Sordariales.</title>
        <authorList>
            <consortium name="Lawrence Berkeley National Laboratory"/>
            <person name="Hensen N."/>
            <person name="Bonometti L."/>
            <person name="Westerberg I."/>
            <person name="Brannstrom I.O."/>
            <person name="Guillou S."/>
            <person name="Cros-Aarteil S."/>
            <person name="Calhoun S."/>
            <person name="Haridas S."/>
            <person name="Kuo A."/>
            <person name="Mondo S."/>
            <person name="Pangilinan J."/>
            <person name="Riley R."/>
            <person name="LaButti K."/>
            <person name="Andreopoulos B."/>
            <person name="Lipzen A."/>
            <person name="Chen C."/>
            <person name="Yanf M."/>
            <person name="Daum C."/>
            <person name="Ng V."/>
            <person name="Clum A."/>
            <person name="Steindorff A."/>
            <person name="Ohm R."/>
            <person name="Martin F."/>
            <person name="Silar P."/>
            <person name="Natvig D."/>
            <person name="Lalanne C."/>
            <person name="Gautier V."/>
            <person name="Ament-velasquez S.L."/>
            <person name="Kruys A."/>
            <person name="Hutchinson M.I."/>
            <person name="Powell A.J."/>
            <person name="Barry K."/>
            <person name="Miller A.N."/>
            <person name="Grigoriev I.V."/>
            <person name="Debuchy R."/>
            <person name="Gladieux P."/>
            <person name="Thoren M.H."/>
            <person name="Johannesson H."/>
        </authorList>
    </citation>
    <scope>NUCLEOTIDE SEQUENCE</scope>
    <source>
        <strain evidence="2">SMH3391-2</strain>
    </source>
</reference>